<reference evidence="2" key="1">
    <citation type="journal article" date="2021" name="IMA Fungus">
        <title>Genomic characterization of three marine fungi, including Emericellopsis atlantica sp. nov. with signatures of a generalist lifestyle and marine biomass degradation.</title>
        <authorList>
            <person name="Hagestad O.C."/>
            <person name="Hou L."/>
            <person name="Andersen J.H."/>
            <person name="Hansen E.H."/>
            <person name="Altermark B."/>
            <person name="Li C."/>
            <person name="Kuhnert E."/>
            <person name="Cox R.J."/>
            <person name="Crous P.W."/>
            <person name="Spatafora J.W."/>
            <person name="Lail K."/>
            <person name="Amirebrahimi M."/>
            <person name="Lipzen A."/>
            <person name="Pangilinan J."/>
            <person name="Andreopoulos W."/>
            <person name="Hayes R.D."/>
            <person name="Ng V."/>
            <person name="Grigoriev I.V."/>
            <person name="Jackson S.A."/>
            <person name="Sutton T.D.S."/>
            <person name="Dobson A.D.W."/>
            <person name="Rama T."/>
        </authorList>
    </citation>
    <scope>NUCLEOTIDE SEQUENCE</scope>
    <source>
        <strain evidence="2">TS7</strain>
    </source>
</reference>
<feature type="region of interest" description="Disordered" evidence="1">
    <location>
        <begin position="237"/>
        <end position="262"/>
    </location>
</feature>
<dbReference type="Proteomes" id="UP000887229">
    <property type="component" value="Unassembled WGS sequence"/>
</dbReference>
<evidence type="ECO:0000256" key="1">
    <source>
        <dbReference type="SAM" id="MobiDB-lite"/>
    </source>
</evidence>
<protein>
    <submittedName>
        <fullName evidence="2">Uncharacterized protein</fullName>
    </submittedName>
</protein>
<evidence type="ECO:0000313" key="2">
    <source>
        <dbReference type="EMBL" id="KAG9257510.1"/>
    </source>
</evidence>
<feature type="compositionally biased region" description="Basic and acidic residues" evidence="1">
    <location>
        <begin position="241"/>
        <end position="262"/>
    </location>
</feature>
<dbReference type="GeneID" id="70290395"/>
<dbReference type="EMBL" id="MU251245">
    <property type="protein sequence ID" value="KAG9257510.1"/>
    <property type="molecule type" value="Genomic_DNA"/>
</dbReference>
<comment type="caution">
    <text evidence="2">The sequence shown here is derived from an EMBL/GenBank/DDBJ whole genome shotgun (WGS) entry which is preliminary data.</text>
</comment>
<dbReference type="RefSeq" id="XP_046121434.1">
    <property type="nucleotide sequence ID" value="XM_046259492.1"/>
</dbReference>
<evidence type="ECO:0000313" key="3">
    <source>
        <dbReference type="Proteomes" id="UP000887229"/>
    </source>
</evidence>
<organism evidence="2 3">
    <name type="scientific">Emericellopsis atlantica</name>
    <dbReference type="NCBI Taxonomy" id="2614577"/>
    <lineage>
        <taxon>Eukaryota</taxon>
        <taxon>Fungi</taxon>
        <taxon>Dikarya</taxon>
        <taxon>Ascomycota</taxon>
        <taxon>Pezizomycotina</taxon>
        <taxon>Sordariomycetes</taxon>
        <taxon>Hypocreomycetidae</taxon>
        <taxon>Hypocreales</taxon>
        <taxon>Bionectriaceae</taxon>
        <taxon>Emericellopsis</taxon>
    </lineage>
</organism>
<gene>
    <name evidence="2" type="ORF">F5Z01DRAFT_393482</name>
</gene>
<name>A0A9P7ZTR4_9HYPO</name>
<keyword evidence="3" id="KW-1185">Reference proteome</keyword>
<sequence length="293" mass="33553">MQDAMGQTSSEIPSEPDQPSKFNYWNCEGIDRLDGLAELVIMFRQRTLPHWQAKQLAEIFHQEFPNCVIPTEEGLAKLPTDEVMIALHRAWRLFDGTDHKCREIEPHQVAPLIERYCQLWSKREFFKETLSDYTAAVLPIRAAYAHAQRARDDGDILQEFAGVHTTPRQVRLIWEELLNDNAEDFIGPSLPVPSVIGVPGLDEFIPQLNAADAWDEKPDHIARRIHPMRDYDNTNSPCGGRDCKERHAKERKRSMGDDEKKRLERHCRHVRMGALGAVALSDRKDQVQGNIGS</sequence>
<proteinExistence type="predicted"/>
<accession>A0A9P7ZTR4</accession>
<dbReference type="AlphaFoldDB" id="A0A9P7ZTR4"/>